<dbReference type="InterPro" id="IPR050373">
    <property type="entry name" value="Fibrinogen_C-term_domain"/>
</dbReference>
<evidence type="ECO:0000256" key="1">
    <source>
        <dbReference type="ARBA" id="ARBA00004498"/>
    </source>
</evidence>
<dbReference type="PANTHER" id="PTHR19143:SF458">
    <property type="entry name" value="FIBRINOGEN C-TERMINAL DOMAIN-CONTAINING PROTEIN-RELATED"/>
    <property type="match status" value="1"/>
</dbReference>
<dbReference type="InterPro" id="IPR013783">
    <property type="entry name" value="Ig-like_fold"/>
</dbReference>
<dbReference type="STRING" id="6526.A0A182YTM4"/>
<feature type="signal peptide" evidence="3">
    <location>
        <begin position="1"/>
        <end position="19"/>
    </location>
</feature>
<protein>
    <recommendedName>
        <fullName evidence="4">Fibrinogen C-terminal domain-containing protein</fullName>
    </recommendedName>
</protein>
<dbReference type="RefSeq" id="XP_013072471.2">
    <property type="nucleotide sequence ID" value="XM_013217017.2"/>
</dbReference>
<dbReference type="InterPro" id="IPR002181">
    <property type="entry name" value="Fibrinogen_a/b/g_C_dom"/>
</dbReference>
<sequence length="619" mass="71174">MAHIPHLVICLSLICMSTSELVIDVHPSVILPEITPQLVINCSITNNQVQHIQVIKSLTLSRFNETIREFEDLVALDSSTLDLKKLMPFKYSQISFGNLYITLTLYNPTEFDAEVYRCMVNGDTSNWTNISLFAKKSVEHETNSTALIEKIRNFKKDEVNSKCTLQKNDHTGSKVHFFASSDIFKESIEPLTLKCSFQAIKQDENETSTLQSLYILHESNRIIANINKGQQVLTPSQSDNSKNIQGEIHDDGSKDSYLQVTWSNVKSSESGKYFCEANVKHSDGRAERLSEMLTITVVRPTFDDLVKVVEKLLEQFNEYKTHLQENVEKNRAMLDRNKQTILLIKKDVLANQQSLQTMKEDWNSNQTNIISIKEELQSHRQNISTLKENFETVFSNFSTALIDIKNQIVKERLGFKQVLSCRDVRSIADRLVVFLTSGLKVMCDTKTDGGGWLIFQRRINGKVDFYRGWKEYRDGFGDYDIGEFYLGNENIFNLTSTGKYDLRIDLKYNDFYYAQYSNFQILSENDKYKLKIEAYSGNAGDSLSYHNDAHFSTYDQDNDNTSINCASTVSGAWWYKSCHHVNLNGRWRSKESGKSVIWRALTGEHESVLYSEMKIREKD</sequence>
<evidence type="ECO:0000256" key="3">
    <source>
        <dbReference type="SAM" id="SignalP"/>
    </source>
</evidence>
<dbReference type="OrthoDB" id="7735550at2759"/>
<dbReference type="PROSITE" id="PS51406">
    <property type="entry name" value="FIBRINOGEN_C_2"/>
    <property type="match status" value="1"/>
</dbReference>
<accession>A0A182YTM4</accession>
<reference evidence="5" key="1">
    <citation type="journal article" date="2004" name="J. Parasitol.">
        <title>The mitochondrial genome of Biomphalaria glabrata (Gastropoda: Basommatophora), intermediate host of Schistosoma mansoni.</title>
        <authorList>
            <person name="DeJong R.J."/>
            <person name="Emery A.M."/>
            <person name="Adema C.M."/>
        </authorList>
    </citation>
    <scope>NUCLEOTIDE SEQUENCE</scope>
    <source>
        <strain evidence="5">BB02</strain>
    </source>
</reference>
<dbReference type="Proteomes" id="UP000076420">
    <property type="component" value="Unassembled WGS sequence"/>
</dbReference>
<dbReference type="KEGG" id="bgt:106059404"/>
<dbReference type="Gene3D" id="3.90.215.10">
    <property type="entry name" value="Gamma Fibrinogen, chain A, domain 1"/>
    <property type="match status" value="1"/>
</dbReference>
<gene>
    <name evidence="5" type="primary">106059404</name>
</gene>
<keyword evidence="3" id="KW-0732">Signal</keyword>
<dbReference type="EnsemblMetazoa" id="BGLB000019-RA">
    <property type="protein sequence ID" value="BGLB000019-PA"/>
    <property type="gene ID" value="BGLB000019"/>
</dbReference>
<dbReference type="AlphaFoldDB" id="A0A182YTM4"/>
<dbReference type="CDD" id="cd00087">
    <property type="entry name" value="FReD"/>
    <property type="match status" value="1"/>
</dbReference>
<comment type="subcellular location">
    <subcellularLocation>
        <location evidence="1">Secreted</location>
        <location evidence="1">Extracellular space</location>
        <location evidence="1">Extracellular matrix</location>
    </subcellularLocation>
</comment>
<dbReference type="Pfam" id="PF00147">
    <property type="entry name" value="Fibrinogen_C"/>
    <property type="match status" value="1"/>
</dbReference>
<feature type="chain" id="PRO_5014534566" description="Fibrinogen C-terminal domain-containing protein" evidence="3">
    <location>
        <begin position="20"/>
        <end position="619"/>
    </location>
</feature>
<evidence type="ECO:0000259" key="4">
    <source>
        <dbReference type="PROSITE" id="PS51406"/>
    </source>
</evidence>
<dbReference type="EnsemblMetazoa" id="BGLB000019-RB">
    <property type="protein sequence ID" value="BGLB000019-PB"/>
    <property type="gene ID" value="BGLB000019"/>
</dbReference>
<dbReference type="VEuPathDB" id="VectorBase:BGLAX_046811"/>
<reference evidence="5" key="3">
    <citation type="submission" date="2020-05" db="UniProtKB">
        <authorList>
            <consortium name="EnsemblMetazoa"/>
        </authorList>
    </citation>
    <scope>IDENTIFICATION</scope>
    <source>
        <strain evidence="5">BB02</strain>
    </source>
</reference>
<dbReference type="Gene3D" id="2.60.40.10">
    <property type="entry name" value="Immunoglobulins"/>
    <property type="match status" value="1"/>
</dbReference>
<evidence type="ECO:0000313" key="6">
    <source>
        <dbReference type="Proteomes" id="UP000076420"/>
    </source>
</evidence>
<proteinExistence type="predicted"/>
<dbReference type="SMART" id="SM00186">
    <property type="entry name" value="FBG"/>
    <property type="match status" value="1"/>
</dbReference>
<dbReference type="SUPFAM" id="SSF56496">
    <property type="entry name" value="Fibrinogen C-terminal domain-like"/>
    <property type="match status" value="1"/>
</dbReference>
<feature type="domain" description="Fibrinogen C-terminal" evidence="4">
    <location>
        <begin position="412"/>
        <end position="619"/>
    </location>
</feature>
<dbReference type="GO" id="GO:0005615">
    <property type="term" value="C:extracellular space"/>
    <property type="evidence" value="ECO:0007669"/>
    <property type="project" value="TreeGrafter"/>
</dbReference>
<organism evidence="5 6">
    <name type="scientific">Biomphalaria glabrata</name>
    <name type="common">Bloodfluke planorb</name>
    <name type="synonym">Freshwater snail</name>
    <dbReference type="NCBI Taxonomy" id="6526"/>
    <lineage>
        <taxon>Eukaryota</taxon>
        <taxon>Metazoa</taxon>
        <taxon>Spiralia</taxon>
        <taxon>Lophotrochozoa</taxon>
        <taxon>Mollusca</taxon>
        <taxon>Gastropoda</taxon>
        <taxon>Heterobranchia</taxon>
        <taxon>Euthyneura</taxon>
        <taxon>Panpulmonata</taxon>
        <taxon>Hygrophila</taxon>
        <taxon>Lymnaeoidea</taxon>
        <taxon>Planorbidae</taxon>
        <taxon>Biomphalaria</taxon>
    </lineage>
</organism>
<name>A0A182YTM4_BIOGL</name>
<evidence type="ECO:0000256" key="2">
    <source>
        <dbReference type="ARBA" id="ARBA00022530"/>
    </source>
</evidence>
<reference evidence="5" key="2">
    <citation type="submission" date="2013-03" db="EMBL/GenBank/DDBJ databases">
        <title>Sequence assembly of the Biomphalaria glabrata genome version 4.3.</title>
        <authorList>
            <person name="Warren W."/>
            <person name="Wilson R.K."/>
            <person name="Hillier L.W."/>
            <person name="Minx P."/>
        </authorList>
    </citation>
    <scope>NUCLEOTIDE SEQUENCE</scope>
    <source>
        <strain evidence="5">BB02</strain>
    </source>
</reference>
<dbReference type="InterPro" id="IPR036056">
    <property type="entry name" value="Fibrinogen-like_C"/>
</dbReference>
<dbReference type="InterPro" id="IPR014716">
    <property type="entry name" value="Fibrinogen_a/b/g_C_1"/>
</dbReference>
<keyword evidence="2" id="KW-0964">Secreted</keyword>
<keyword evidence="2" id="KW-0272">Extracellular matrix</keyword>
<evidence type="ECO:0000313" key="5">
    <source>
        <dbReference type="EnsemblMetazoa" id="BGLB000019-PA"/>
    </source>
</evidence>
<dbReference type="VEuPathDB" id="VectorBase:BGLB000019"/>
<dbReference type="PANTHER" id="PTHR19143">
    <property type="entry name" value="FIBRINOGEN/TENASCIN/ANGIOPOEITIN"/>
    <property type="match status" value="1"/>
</dbReference>